<keyword evidence="2" id="KW-1185">Reference proteome</keyword>
<name>A0A2B4R7F7_STYPI</name>
<evidence type="ECO:0000313" key="1">
    <source>
        <dbReference type="EMBL" id="PFX12162.1"/>
    </source>
</evidence>
<evidence type="ECO:0000313" key="2">
    <source>
        <dbReference type="Proteomes" id="UP000225706"/>
    </source>
</evidence>
<accession>A0A2B4R7F7</accession>
<dbReference type="Proteomes" id="UP000225706">
    <property type="component" value="Unassembled WGS sequence"/>
</dbReference>
<dbReference type="AlphaFoldDB" id="A0A2B4R7F7"/>
<sequence>MPDRCFRMLIRGSSGSGTAAVNLNKLNSELQTKADLSVVTNGLNAKLDTTTFNTEIAKNPATSTVMLLDGTHSMTGDLDLNNNKVINSAAPTAGTDLCNKTYVDIELAKKHDIGSIDLTNYLDKTKGGNIEAALNFTSIHGAQRQINGFSNQSAQTSSAVNQYYVDNELRKKADQSVMPNELSEKLDISTFNTEIVKKANLSAMTNQLSGKLHTTTFDTEIAKKAGPLSVMLLDGTRAMTSDLNMNSKAIINLKDPQAHDSHNAATVNYTNKTISDNNAVIKTNYEKYVNDNLTHSISEGLVEEAKKLISNFSNSYNDLAYIMISPGQFTDEDDITGKQFTGKYGTRVKPFELKLDTKKGYY</sequence>
<protein>
    <submittedName>
        <fullName evidence="1">Uncharacterized protein</fullName>
    </submittedName>
</protein>
<organism evidence="1 2">
    <name type="scientific">Stylophora pistillata</name>
    <name type="common">Smooth cauliflower coral</name>
    <dbReference type="NCBI Taxonomy" id="50429"/>
    <lineage>
        <taxon>Eukaryota</taxon>
        <taxon>Metazoa</taxon>
        <taxon>Cnidaria</taxon>
        <taxon>Anthozoa</taxon>
        <taxon>Hexacorallia</taxon>
        <taxon>Scleractinia</taxon>
        <taxon>Astrocoeniina</taxon>
        <taxon>Pocilloporidae</taxon>
        <taxon>Stylophora</taxon>
    </lineage>
</organism>
<comment type="caution">
    <text evidence="1">The sequence shown here is derived from an EMBL/GenBank/DDBJ whole genome shotgun (WGS) entry which is preliminary data.</text>
</comment>
<dbReference type="EMBL" id="LSMT01001545">
    <property type="protein sequence ID" value="PFX12162.1"/>
    <property type="molecule type" value="Genomic_DNA"/>
</dbReference>
<proteinExistence type="predicted"/>
<reference evidence="2" key="1">
    <citation type="journal article" date="2017" name="bioRxiv">
        <title>Comparative analysis of the genomes of Stylophora pistillata and Acropora digitifera provides evidence for extensive differences between species of corals.</title>
        <authorList>
            <person name="Voolstra C.R."/>
            <person name="Li Y."/>
            <person name="Liew Y.J."/>
            <person name="Baumgarten S."/>
            <person name="Zoccola D."/>
            <person name="Flot J.-F."/>
            <person name="Tambutte S."/>
            <person name="Allemand D."/>
            <person name="Aranda M."/>
        </authorList>
    </citation>
    <scope>NUCLEOTIDE SEQUENCE [LARGE SCALE GENOMIC DNA]</scope>
</reference>
<gene>
    <name evidence="1" type="ORF">AWC38_SpisGene23924</name>
</gene>